<dbReference type="SMART" id="SM00055">
    <property type="entry name" value="FCH"/>
    <property type="match status" value="1"/>
</dbReference>
<dbReference type="InterPro" id="IPR001060">
    <property type="entry name" value="FCH_dom"/>
</dbReference>
<dbReference type="EMBL" id="KZ858953">
    <property type="protein sequence ID" value="RDW28409.1"/>
    <property type="molecule type" value="Genomic_DNA"/>
</dbReference>
<proteinExistence type="predicted"/>
<dbReference type="Gene3D" id="1.10.10.10">
    <property type="entry name" value="Winged helix-like DNA-binding domain superfamily/Winged helix DNA-binding domain"/>
    <property type="match status" value="1"/>
</dbReference>
<dbReference type="PROSITE" id="PS51741">
    <property type="entry name" value="F_BAR"/>
    <property type="match status" value="1"/>
</dbReference>
<dbReference type="InterPro" id="IPR000198">
    <property type="entry name" value="RhoGAP_dom"/>
</dbReference>
<feature type="region of interest" description="Disordered" evidence="2">
    <location>
        <begin position="162"/>
        <end position="204"/>
    </location>
</feature>
<dbReference type="Gene3D" id="1.10.555.10">
    <property type="entry name" value="Rho GTPase activation protein"/>
    <property type="match status" value="1"/>
</dbReference>
<dbReference type="Proteomes" id="UP000182444">
    <property type="component" value="Chromosome 1B"/>
</dbReference>
<reference evidence="7 9" key="2">
    <citation type="submission" date="2018-07" db="EMBL/GenBank/DDBJ databases">
        <title>Draft Genome Assemblies for Five Robust Yarrowia lipolytica Strains Exhibiting High Lipid Production and Pentose Sugar Utilization and Sugar Alcohol Secretion from Undetoxified Lignocellulosic Biomass Hydrolysates.</title>
        <authorList>
            <consortium name="DOE Joint Genome Institute"/>
            <person name="Walker C."/>
            <person name="Ryu S."/>
            <person name="Na H."/>
            <person name="Zane M."/>
            <person name="LaButti K."/>
            <person name="Lipzen A."/>
            <person name="Haridas S."/>
            <person name="Barry K."/>
            <person name="Grigoriev I.V."/>
            <person name="Quarterman J."/>
            <person name="Slininger P."/>
            <person name="Dien B."/>
            <person name="Trinh C.T."/>
        </authorList>
    </citation>
    <scope>NUCLEOTIDE SEQUENCE [LARGE SCALE GENOMIC DNA]</scope>
    <source>
        <strain evidence="7 9">YB392</strain>
    </source>
</reference>
<dbReference type="InterPro" id="IPR031160">
    <property type="entry name" value="F_BAR_dom"/>
</dbReference>
<feature type="compositionally biased region" description="Polar residues" evidence="2">
    <location>
        <begin position="162"/>
        <end position="172"/>
    </location>
</feature>
<feature type="region of interest" description="Disordered" evidence="2">
    <location>
        <begin position="687"/>
        <end position="957"/>
    </location>
</feature>
<feature type="compositionally biased region" description="Basic and acidic residues" evidence="2">
    <location>
        <begin position="974"/>
        <end position="988"/>
    </location>
</feature>
<evidence type="ECO:0000259" key="4">
    <source>
        <dbReference type="PROSITE" id="PS50238"/>
    </source>
</evidence>
<evidence type="ECO:0000313" key="6">
    <source>
        <dbReference type="EMBL" id="AOW01757.1"/>
    </source>
</evidence>
<feature type="compositionally biased region" description="Low complexity" evidence="2">
    <location>
        <begin position="181"/>
        <end position="195"/>
    </location>
</feature>
<dbReference type="SUPFAM" id="SSF103657">
    <property type="entry name" value="BAR/IMD domain-like"/>
    <property type="match status" value="1"/>
</dbReference>
<dbReference type="GO" id="GO:0005737">
    <property type="term" value="C:cytoplasm"/>
    <property type="evidence" value="ECO:0007669"/>
    <property type="project" value="TreeGrafter"/>
</dbReference>
<feature type="compositionally biased region" description="Polar residues" evidence="2">
    <location>
        <begin position="319"/>
        <end position="337"/>
    </location>
</feature>
<feature type="domain" description="F-BAR" evidence="5">
    <location>
        <begin position="1"/>
        <end position="440"/>
    </location>
</feature>
<dbReference type="CDD" id="cd04436">
    <property type="entry name" value="DEP_fRgd2"/>
    <property type="match status" value="1"/>
</dbReference>
<dbReference type="GO" id="GO:0007010">
    <property type="term" value="P:cytoskeleton organization"/>
    <property type="evidence" value="ECO:0007669"/>
    <property type="project" value="TreeGrafter"/>
</dbReference>
<feature type="domain" description="Rho-GAP" evidence="4">
    <location>
        <begin position="474"/>
        <end position="676"/>
    </location>
</feature>
<dbReference type="Pfam" id="PF00611">
    <property type="entry name" value="FCH"/>
    <property type="match status" value="1"/>
</dbReference>
<name>A0A1H6PQD1_YARLL</name>
<evidence type="ECO:0000259" key="5">
    <source>
        <dbReference type="PROSITE" id="PS51741"/>
    </source>
</evidence>
<gene>
    <name evidence="7" type="ORF">B0I71DRAFT_127519</name>
    <name evidence="6" type="ORF">YALI1_B20577g</name>
</gene>
<dbReference type="Gene3D" id="1.20.1270.60">
    <property type="entry name" value="Arfaptin homology (AH) domain/BAR domain"/>
    <property type="match status" value="2"/>
</dbReference>
<organism evidence="6 8">
    <name type="scientific">Yarrowia lipolytica</name>
    <name type="common">Candida lipolytica</name>
    <dbReference type="NCBI Taxonomy" id="4952"/>
    <lineage>
        <taxon>Eukaryota</taxon>
        <taxon>Fungi</taxon>
        <taxon>Dikarya</taxon>
        <taxon>Ascomycota</taxon>
        <taxon>Saccharomycotina</taxon>
        <taxon>Dipodascomycetes</taxon>
        <taxon>Dipodascales</taxon>
        <taxon>Dipodascales incertae sedis</taxon>
        <taxon>Yarrowia</taxon>
    </lineage>
</organism>
<dbReference type="Proteomes" id="UP000256601">
    <property type="component" value="Unassembled WGS sequence"/>
</dbReference>
<sequence length="994" mass="110712">MSFQDSFWTKDYIGGVQTVYDKLQQGIQENQEVLNLVSSRITIEEGYGQRLQSVRSSHYASKVGFGRDEGATLKQAYEGMILDMSEEGYAHYRVASALDKNVRSPFAQWSEEHKLRVTTAWDTYHVRQRSYEKQLATTKSLQRSFFSKCAAMEDLTQESNVAFPTLPQSPKTDGSESIPGSTAASTPPSSSASAAEFDGGSKETQLGGETYSEAALKMIFTDMLKEIPLKSLKVPILGTYKRISTGDQIVMWLRKNMDMPSIAAAEKFGQDLLAQGYIRLVGQVGNRFGNASSLNYQWQDSVMAIIEGKTDASHEPKAEQTTSHLQPESHTASTTSTLSGYIKKFRNQPQTDPIQARAEMLQFEQRYKEEVEQLERLRFELEENILEVLSFFEKCELGRLAALKRVMQDFGEAISKGMEGTQTTAARVAVYHESIQPIKDIRYTVERYKTGHFSPNPTAYRGYEEKVSDEFFGVELERQALAEFEEGNAKQVPMFAQVLLTQLDSSYSVDDDLSKVWRSDAVSLKETHQLKRLVDTVTKLDARRLTSLKASEIIALLKLYLLELPDSVVSCNIYDLIRSAYSSNPSEGDSLTARLQKIESTLSQLPQVHVDTLEAIIKHLKRFIVMSKISDEDVDYIFTDLARVIIRPWTQSATTMNSKHGVKFLRDLVENGDKVFSSLDTKFLAQRNKKNRQRNVSSSEQNRKALAEARQQAIESATKSRNSSPRRQLDDTSSPGIPLSVALSPARKRSDSTGTPNGGTTGTPRSSRSHHQQTVRGSVDVDTPTRPRDRVGKTSAVSTPVVHQGTPMGQNTPSLPHPTIEVTGTSDTEEKDKEGPSKLTSPGRWERASKPSATSLDDADLSESPAIEHSAAGSLYDTIPKPIDTDIPETSREDNIPEDSSPLDDMITTYEAESRPTSSREAFENKTTVEDREVIEISDEESRPATKEAIPKPESVVPPVLEASPEIKTTVAAAEREDSPGFDFHDAEESMEYQ</sequence>
<dbReference type="GO" id="GO:0007264">
    <property type="term" value="P:small GTPase-mediated signal transduction"/>
    <property type="evidence" value="ECO:0007669"/>
    <property type="project" value="TreeGrafter"/>
</dbReference>
<accession>A0A1H6PQD1</accession>
<dbReference type="PROSITE" id="PS50186">
    <property type="entry name" value="DEP"/>
    <property type="match status" value="1"/>
</dbReference>
<dbReference type="EMBL" id="CP017554">
    <property type="protein sequence ID" value="AOW01757.1"/>
    <property type="molecule type" value="Genomic_DNA"/>
</dbReference>
<dbReference type="OrthoDB" id="2155291at2759"/>
<dbReference type="VEuPathDB" id="FungiDB:YALI1_B20577g"/>
<dbReference type="KEGG" id="yli:2906960"/>
<dbReference type="InterPro" id="IPR027267">
    <property type="entry name" value="AH/BAR_dom_sf"/>
</dbReference>
<feature type="region of interest" description="Disordered" evidence="2">
    <location>
        <begin position="973"/>
        <end position="994"/>
    </location>
</feature>
<feature type="domain" description="DEP" evidence="3">
    <location>
        <begin position="223"/>
        <end position="300"/>
    </location>
</feature>
<evidence type="ECO:0000259" key="3">
    <source>
        <dbReference type="PROSITE" id="PS50186"/>
    </source>
</evidence>
<dbReference type="GO" id="GO:0005886">
    <property type="term" value="C:plasma membrane"/>
    <property type="evidence" value="ECO:0007669"/>
    <property type="project" value="TreeGrafter"/>
</dbReference>
<dbReference type="PANTHER" id="PTHR23065:SF17">
    <property type="entry name" value="RHO-GTPASE-ACTIVATING PROTEIN RGD2"/>
    <property type="match status" value="1"/>
</dbReference>
<dbReference type="InterPro" id="IPR036390">
    <property type="entry name" value="WH_DNA-bd_sf"/>
</dbReference>
<evidence type="ECO:0000313" key="8">
    <source>
        <dbReference type="Proteomes" id="UP000182444"/>
    </source>
</evidence>
<evidence type="ECO:0000256" key="1">
    <source>
        <dbReference type="PROSITE-ProRule" id="PRU01077"/>
    </source>
</evidence>
<evidence type="ECO:0000313" key="9">
    <source>
        <dbReference type="Proteomes" id="UP000256601"/>
    </source>
</evidence>
<evidence type="ECO:0000256" key="2">
    <source>
        <dbReference type="SAM" id="MobiDB-lite"/>
    </source>
</evidence>
<dbReference type="Pfam" id="PF00610">
    <property type="entry name" value="DEP"/>
    <property type="match status" value="1"/>
</dbReference>
<dbReference type="SUPFAM" id="SSF48350">
    <property type="entry name" value="GTPase activation domain, GAP"/>
    <property type="match status" value="1"/>
</dbReference>
<dbReference type="FunFam" id="1.10.10.10:FF:001360">
    <property type="entry name" value="Rho-GTPase-activating protein 8"/>
    <property type="match status" value="1"/>
</dbReference>
<dbReference type="InterPro" id="IPR000591">
    <property type="entry name" value="DEP_dom"/>
</dbReference>
<dbReference type="InterPro" id="IPR008936">
    <property type="entry name" value="Rho_GTPase_activation_prot"/>
</dbReference>
<feature type="compositionally biased region" description="Basic and acidic residues" evidence="2">
    <location>
        <begin position="921"/>
        <end position="951"/>
    </location>
</feature>
<dbReference type="RefSeq" id="XP_500942.1">
    <property type="nucleotide sequence ID" value="XM_500942.1"/>
</dbReference>
<dbReference type="PANTHER" id="PTHR23065">
    <property type="entry name" value="PROLINE-SERINE-THREONINE PHOSPHATASE INTERACTING PROTEIN 1"/>
    <property type="match status" value="1"/>
</dbReference>
<feature type="compositionally biased region" description="Basic and acidic residues" evidence="2">
    <location>
        <begin position="783"/>
        <end position="792"/>
    </location>
</feature>
<dbReference type="OMA" id="SEGMWFE"/>
<feature type="compositionally biased region" description="Polar residues" evidence="2">
    <location>
        <begin position="713"/>
        <end position="735"/>
    </location>
</feature>
<dbReference type="eggNOG" id="ENOG502QQWB">
    <property type="taxonomic scope" value="Eukaryota"/>
</dbReference>
<keyword evidence="1" id="KW-0175">Coiled coil</keyword>
<dbReference type="CDD" id="cd04399">
    <property type="entry name" value="RhoGAP_fRGD2"/>
    <property type="match status" value="1"/>
</dbReference>
<dbReference type="InterPro" id="IPR036388">
    <property type="entry name" value="WH-like_DNA-bd_sf"/>
</dbReference>
<dbReference type="VEuPathDB" id="FungiDB:YALI0_B15686g"/>
<dbReference type="PROSITE" id="PS50238">
    <property type="entry name" value="RHOGAP"/>
    <property type="match status" value="1"/>
</dbReference>
<feature type="region of interest" description="Disordered" evidence="2">
    <location>
        <begin position="311"/>
        <end position="337"/>
    </location>
</feature>
<protein>
    <submittedName>
        <fullName evidence="6">Uncharacterized protein</fullName>
    </submittedName>
</protein>
<dbReference type="GO" id="GO:0005096">
    <property type="term" value="F:GTPase activator activity"/>
    <property type="evidence" value="ECO:0007669"/>
    <property type="project" value="TreeGrafter"/>
</dbReference>
<dbReference type="GO" id="GO:0000935">
    <property type="term" value="C:division septum"/>
    <property type="evidence" value="ECO:0007669"/>
    <property type="project" value="TreeGrafter"/>
</dbReference>
<dbReference type="GeneID" id="2906960"/>
<evidence type="ECO:0000313" key="7">
    <source>
        <dbReference type="EMBL" id="RDW28409.1"/>
    </source>
</evidence>
<dbReference type="Pfam" id="PF00620">
    <property type="entry name" value="RhoGAP"/>
    <property type="match status" value="1"/>
</dbReference>
<reference evidence="6 8" key="1">
    <citation type="journal article" date="2016" name="PLoS ONE">
        <title>Sequence Assembly of Yarrowia lipolytica Strain W29/CLIB89 Shows Transposable Element Diversity.</title>
        <authorList>
            <person name="Magnan C."/>
            <person name="Yu J."/>
            <person name="Chang I."/>
            <person name="Jahn E."/>
            <person name="Kanomata Y."/>
            <person name="Wu J."/>
            <person name="Zeller M."/>
            <person name="Oakes M."/>
            <person name="Baldi P."/>
            <person name="Sandmeyer S."/>
        </authorList>
    </citation>
    <scope>NUCLEOTIDE SEQUENCE [LARGE SCALE GENOMIC DNA]</scope>
    <source>
        <strain evidence="6">CLIB89</strain>
        <strain evidence="8">CLIB89(W29)</strain>
    </source>
</reference>
<dbReference type="AlphaFoldDB" id="A0A1H6PQD1"/>
<dbReference type="SMART" id="SM00324">
    <property type="entry name" value="RhoGAP"/>
    <property type="match status" value="1"/>
</dbReference>
<dbReference type="SUPFAM" id="SSF46785">
    <property type="entry name" value="Winged helix' DNA-binding domain"/>
    <property type="match status" value="1"/>
</dbReference>
<dbReference type="SMART" id="SM00049">
    <property type="entry name" value="DEP"/>
    <property type="match status" value="1"/>
</dbReference>